<evidence type="ECO:0000313" key="1">
    <source>
        <dbReference type="EMBL" id="KAJ8647546.1"/>
    </source>
</evidence>
<sequence>MTMVLDTGMPPFLGLEGGVDSESEKMKGLVSEGNWDSVLKLIEDDLVASNLFFTPMKNSGDTLLHVAASEGQNEVVKIVRELLREELQDIPDNAFGNTPLHLAAGNGHAETCRLIIEVAPDLITKTNDDGLTPIFLAALTGYYDAFSALTSMRLDLDDAQIALKRGNGGDTILHCALTLENFDLASEIIKKFSQLIYCRNERGLTPLHILANNPSAFRSGCELGLLDRFFYESISVPTESKLIESSEKKKEDYSHKLAGNYLLCWTFFNLLWSLLWSALSALGFSGLTAKTRKRKSKHVWACKVMHQLLDNLKRDLDFRGMDTGMDPHLQPSERMEEIKTNTTLEVSKTPNTRRRNRL</sequence>
<dbReference type="Proteomes" id="UP001234297">
    <property type="component" value="Chromosome 1"/>
</dbReference>
<evidence type="ECO:0000313" key="2">
    <source>
        <dbReference type="Proteomes" id="UP001234297"/>
    </source>
</evidence>
<comment type="caution">
    <text evidence="1">The sequence shown here is derived from an EMBL/GenBank/DDBJ whole genome shotgun (WGS) entry which is preliminary data.</text>
</comment>
<protein>
    <submittedName>
        <fullName evidence="1">Uncharacterized protein</fullName>
    </submittedName>
</protein>
<reference evidence="1 2" key="1">
    <citation type="journal article" date="2022" name="Hortic Res">
        <title>A haplotype resolved chromosomal level avocado genome allows analysis of novel avocado genes.</title>
        <authorList>
            <person name="Nath O."/>
            <person name="Fletcher S.J."/>
            <person name="Hayward A."/>
            <person name="Shaw L.M."/>
            <person name="Masouleh A.K."/>
            <person name="Furtado A."/>
            <person name="Henry R.J."/>
            <person name="Mitter N."/>
        </authorList>
    </citation>
    <scope>NUCLEOTIDE SEQUENCE [LARGE SCALE GENOMIC DNA]</scope>
    <source>
        <strain evidence="2">cv. Hass</strain>
    </source>
</reference>
<dbReference type="EMBL" id="CM056809">
    <property type="protein sequence ID" value="KAJ8647546.1"/>
    <property type="molecule type" value="Genomic_DNA"/>
</dbReference>
<proteinExistence type="predicted"/>
<gene>
    <name evidence="1" type="ORF">MRB53_000569</name>
</gene>
<accession>A0ACC2MP77</accession>
<organism evidence="1 2">
    <name type="scientific">Persea americana</name>
    <name type="common">Avocado</name>
    <dbReference type="NCBI Taxonomy" id="3435"/>
    <lineage>
        <taxon>Eukaryota</taxon>
        <taxon>Viridiplantae</taxon>
        <taxon>Streptophyta</taxon>
        <taxon>Embryophyta</taxon>
        <taxon>Tracheophyta</taxon>
        <taxon>Spermatophyta</taxon>
        <taxon>Magnoliopsida</taxon>
        <taxon>Magnoliidae</taxon>
        <taxon>Laurales</taxon>
        <taxon>Lauraceae</taxon>
        <taxon>Persea</taxon>
    </lineage>
</organism>
<name>A0ACC2MP77_PERAE</name>
<keyword evidence="2" id="KW-1185">Reference proteome</keyword>